<dbReference type="InterPro" id="IPR003719">
    <property type="entry name" value="Phenazine_PhzF-like"/>
</dbReference>
<organism evidence="4 5">
    <name type="scientific">Seonamhaeicola maritimus</name>
    <dbReference type="NCBI Taxonomy" id="2591822"/>
    <lineage>
        <taxon>Bacteria</taxon>
        <taxon>Pseudomonadati</taxon>
        <taxon>Bacteroidota</taxon>
        <taxon>Flavobacteriia</taxon>
        <taxon>Flavobacteriales</taxon>
        <taxon>Flavobacteriaceae</taxon>
    </lineage>
</organism>
<keyword evidence="2" id="KW-0413">Isomerase</keyword>
<name>A0A5C7GJP1_9FLAO</name>
<evidence type="ECO:0000256" key="3">
    <source>
        <dbReference type="PIRSR" id="PIRSR016184-1"/>
    </source>
</evidence>
<dbReference type="OrthoDB" id="9788221at2"/>
<feature type="active site" evidence="3">
    <location>
        <position position="44"/>
    </location>
</feature>
<dbReference type="Gene3D" id="3.10.310.10">
    <property type="entry name" value="Diaminopimelate Epimerase, Chain A, domain 1"/>
    <property type="match status" value="2"/>
</dbReference>
<comment type="caution">
    <text evidence="4">The sequence shown here is derived from an EMBL/GenBank/DDBJ whole genome shotgun (WGS) entry which is preliminary data.</text>
</comment>
<dbReference type="Proteomes" id="UP000321080">
    <property type="component" value="Unassembled WGS sequence"/>
</dbReference>
<evidence type="ECO:0000256" key="1">
    <source>
        <dbReference type="ARBA" id="ARBA00008270"/>
    </source>
</evidence>
<dbReference type="PANTHER" id="PTHR13774">
    <property type="entry name" value="PHENAZINE BIOSYNTHESIS PROTEIN"/>
    <property type="match status" value="1"/>
</dbReference>
<dbReference type="EMBL" id="VRKQ01000008">
    <property type="protein sequence ID" value="TXG38530.1"/>
    <property type="molecule type" value="Genomic_DNA"/>
</dbReference>
<comment type="similarity">
    <text evidence="1">Belongs to the PhzF family.</text>
</comment>
<dbReference type="NCBIfam" id="TIGR00654">
    <property type="entry name" value="PhzF_family"/>
    <property type="match status" value="1"/>
</dbReference>
<gene>
    <name evidence="4" type="ORF">FUA22_01195</name>
</gene>
<dbReference type="GO" id="GO:0016853">
    <property type="term" value="F:isomerase activity"/>
    <property type="evidence" value="ECO:0007669"/>
    <property type="project" value="UniProtKB-KW"/>
</dbReference>
<evidence type="ECO:0000313" key="5">
    <source>
        <dbReference type="Proteomes" id="UP000321080"/>
    </source>
</evidence>
<dbReference type="PANTHER" id="PTHR13774:SF17">
    <property type="entry name" value="PHENAZINE BIOSYNTHESIS-LIKE DOMAIN-CONTAINING PROTEIN"/>
    <property type="match status" value="1"/>
</dbReference>
<proteinExistence type="inferred from homology"/>
<dbReference type="RefSeq" id="WP_147765769.1">
    <property type="nucleotide sequence ID" value="NZ_VRKQ01000008.1"/>
</dbReference>
<dbReference type="SUPFAM" id="SSF54506">
    <property type="entry name" value="Diaminopimelate epimerase-like"/>
    <property type="match status" value="1"/>
</dbReference>
<dbReference type="GO" id="GO:0005737">
    <property type="term" value="C:cytoplasm"/>
    <property type="evidence" value="ECO:0007669"/>
    <property type="project" value="TreeGrafter"/>
</dbReference>
<dbReference type="AlphaFoldDB" id="A0A5C7GJP1"/>
<evidence type="ECO:0000313" key="4">
    <source>
        <dbReference type="EMBL" id="TXG38530.1"/>
    </source>
</evidence>
<dbReference type="Pfam" id="PF02567">
    <property type="entry name" value="PhzC-PhzF"/>
    <property type="match status" value="1"/>
</dbReference>
<accession>A0A5C7GJP1</accession>
<keyword evidence="5" id="KW-1185">Reference proteome</keyword>
<protein>
    <submittedName>
        <fullName evidence="4">PhzF family phenazine biosynthesis protein</fullName>
    </submittedName>
</protein>
<reference evidence="4 5" key="1">
    <citation type="submission" date="2019-08" db="EMBL/GenBank/DDBJ databases">
        <title>Seonamhaeicola sediminis sp. nov., isolated from marine sediment.</title>
        <authorList>
            <person name="Cao W.R."/>
        </authorList>
    </citation>
    <scope>NUCLEOTIDE SEQUENCE [LARGE SCALE GENOMIC DNA]</scope>
    <source>
        <strain evidence="4 5">1505</strain>
    </source>
</reference>
<evidence type="ECO:0000256" key="2">
    <source>
        <dbReference type="ARBA" id="ARBA00023235"/>
    </source>
</evidence>
<dbReference type="PIRSF" id="PIRSF016184">
    <property type="entry name" value="PhzC_PhzF"/>
    <property type="match status" value="1"/>
</dbReference>
<sequence>MRLFTVDSFTDTPFKGNPAAVCVLERPLTEEQHIDIAQEMNLSETAFVYLKDGVYQLRWFTPECEIELCGHATLATAKVLFDKYKVEKEVLEFNTLSGILTVKKSGNLLEMNFPIGKLIEVSNNDVLIESALHEKIIAISENDQWYLVELESDKVLRILQPNFNALLEHPKSKFIVTAKSDDSAFDFISRFFVPDYGINEDPVTGSAHCYLASYWSEKLSKKTVTGYQASKRGGIVECEVADNDRVLLRGDCVVMSEVLFEW</sequence>